<dbReference type="RefSeq" id="WP_093690803.1">
    <property type="nucleotide sequence ID" value="NZ_FNBU01000018.1"/>
</dbReference>
<organism evidence="1 2">
    <name type="scientific">Sporolituus thermophilus DSM 23256</name>
    <dbReference type="NCBI Taxonomy" id="1123285"/>
    <lineage>
        <taxon>Bacteria</taxon>
        <taxon>Bacillati</taxon>
        <taxon>Bacillota</taxon>
        <taxon>Negativicutes</taxon>
        <taxon>Selenomonadales</taxon>
        <taxon>Sporomusaceae</taxon>
        <taxon>Sporolituus</taxon>
    </lineage>
</organism>
<sequence>MVPRIKWVQPCEEFVLKVAFNNGVVKIYDMKSKLDEPRFSALKDKGIFRAVQVDGGGYGVSWNDEIDLSENELWMNGKELN</sequence>
<dbReference type="STRING" id="1123285.SAMN05660235_02185"/>
<gene>
    <name evidence="1" type="ORF">SAMN05660235_02185</name>
</gene>
<dbReference type="Gene3D" id="3.30.2020.10">
    <property type="entry name" value="NE0471-like N-terminal domain"/>
    <property type="match status" value="1"/>
</dbReference>
<dbReference type="EMBL" id="FNBU01000018">
    <property type="protein sequence ID" value="SDF62010.1"/>
    <property type="molecule type" value="Genomic_DNA"/>
</dbReference>
<dbReference type="AlphaFoldDB" id="A0A1G7MLQ4"/>
<proteinExistence type="predicted"/>
<name>A0A1G7MLQ4_9FIRM</name>
<evidence type="ECO:0000313" key="1">
    <source>
        <dbReference type="EMBL" id="SDF62010.1"/>
    </source>
</evidence>
<keyword evidence="2" id="KW-1185">Reference proteome</keyword>
<dbReference type="InterPro" id="IPR036782">
    <property type="entry name" value="NE0471-like_N"/>
</dbReference>
<dbReference type="Pfam" id="PF10387">
    <property type="entry name" value="DUF2442"/>
    <property type="match status" value="1"/>
</dbReference>
<evidence type="ECO:0000313" key="2">
    <source>
        <dbReference type="Proteomes" id="UP000243333"/>
    </source>
</evidence>
<dbReference type="InterPro" id="IPR018841">
    <property type="entry name" value="DUF2442"/>
</dbReference>
<reference evidence="2" key="1">
    <citation type="submission" date="2016-10" db="EMBL/GenBank/DDBJ databases">
        <authorList>
            <person name="Varghese N."/>
            <person name="Submissions S."/>
        </authorList>
    </citation>
    <scope>NUCLEOTIDE SEQUENCE [LARGE SCALE GENOMIC DNA]</scope>
    <source>
        <strain evidence="2">DSM 23256</strain>
    </source>
</reference>
<accession>A0A1G7MLQ4</accession>
<evidence type="ECO:0008006" key="3">
    <source>
        <dbReference type="Google" id="ProtNLM"/>
    </source>
</evidence>
<dbReference type="SUPFAM" id="SSF143880">
    <property type="entry name" value="NE0471 N-terminal domain-like"/>
    <property type="match status" value="1"/>
</dbReference>
<protein>
    <recommendedName>
        <fullName evidence="3">DUF2442 domain-containing protein</fullName>
    </recommendedName>
</protein>
<dbReference type="OrthoDB" id="427321at2"/>
<dbReference type="Proteomes" id="UP000243333">
    <property type="component" value="Unassembled WGS sequence"/>
</dbReference>